<feature type="signal peptide" evidence="1">
    <location>
        <begin position="1"/>
        <end position="20"/>
    </location>
</feature>
<evidence type="ECO:0000256" key="1">
    <source>
        <dbReference type="SAM" id="SignalP"/>
    </source>
</evidence>
<dbReference type="Pfam" id="PF10972">
    <property type="entry name" value="CsiV"/>
    <property type="match status" value="1"/>
</dbReference>
<sequence length="175" mass="19419">MLRRPALLLLLSLLCPAALAEPLYLVELILFRQAGEVIPSSQLPPDDWAAGGQSITPSPASLPMQETLNKLAQQGDYQVILQRSWKQTLSSQPLRVTLHEGKAQLGGHYPVQGTLTLRQSDDQIQTQAHFWVSQFASNGLLQNSQQLQQQARLRVGRLHYLDHTSLGLLVRISAL</sequence>
<dbReference type="EMBL" id="PIYS01000005">
    <property type="protein sequence ID" value="PKF71996.1"/>
    <property type="molecule type" value="Genomic_DNA"/>
</dbReference>
<name>A0A2I0CS52_9PSED</name>
<evidence type="ECO:0008006" key="4">
    <source>
        <dbReference type="Google" id="ProtNLM"/>
    </source>
</evidence>
<evidence type="ECO:0000313" key="3">
    <source>
        <dbReference type="Proteomes" id="UP000242861"/>
    </source>
</evidence>
<reference evidence="3" key="1">
    <citation type="submission" date="2017-12" db="EMBL/GenBank/DDBJ databases">
        <authorList>
            <person name="Yu X.-Y."/>
        </authorList>
    </citation>
    <scope>NUCLEOTIDE SEQUENCE [LARGE SCALE GENOMIC DNA]</scope>
    <source>
        <strain evidence="3">ZYSR67-Z</strain>
    </source>
</reference>
<feature type="chain" id="PRO_5014136123" description="Peptidoglycan-binding protein, CsiV" evidence="1">
    <location>
        <begin position="21"/>
        <end position="175"/>
    </location>
</feature>
<keyword evidence="1" id="KW-0732">Signal</keyword>
<gene>
    <name evidence="2" type="ORF">CW360_04105</name>
</gene>
<dbReference type="Proteomes" id="UP000242861">
    <property type="component" value="Unassembled WGS sequence"/>
</dbReference>
<dbReference type="AlphaFoldDB" id="A0A2I0CS52"/>
<comment type="caution">
    <text evidence="2">The sequence shown here is derived from an EMBL/GenBank/DDBJ whole genome shotgun (WGS) entry which is preliminary data.</text>
</comment>
<accession>A0A2I0CS52</accession>
<evidence type="ECO:0000313" key="2">
    <source>
        <dbReference type="EMBL" id="PKF71996.1"/>
    </source>
</evidence>
<proteinExistence type="predicted"/>
<dbReference type="RefSeq" id="WP_101192840.1">
    <property type="nucleotide sequence ID" value="NZ_PIYS01000005.1"/>
</dbReference>
<organism evidence="2 3">
    <name type="scientific">Pseudomonas fluvialis</name>
    <dbReference type="NCBI Taxonomy" id="1793966"/>
    <lineage>
        <taxon>Bacteria</taxon>
        <taxon>Pseudomonadati</taxon>
        <taxon>Pseudomonadota</taxon>
        <taxon>Gammaproteobacteria</taxon>
        <taxon>Pseudomonadales</taxon>
        <taxon>Pseudomonadaceae</taxon>
        <taxon>Pseudomonas</taxon>
    </lineage>
</organism>
<dbReference type="InterPro" id="IPR021241">
    <property type="entry name" value="CsiV"/>
</dbReference>
<protein>
    <recommendedName>
        <fullName evidence="4">Peptidoglycan-binding protein, CsiV</fullName>
    </recommendedName>
</protein>